<protein>
    <submittedName>
        <fullName evidence="5">Ankyrin repeat domain protein</fullName>
    </submittedName>
</protein>
<keyword evidence="6" id="KW-1185">Reference proteome</keyword>
<dbReference type="PANTHER" id="PTHR46680">
    <property type="entry name" value="NF-KAPPA-B INHIBITOR ALPHA"/>
    <property type="match status" value="1"/>
</dbReference>
<feature type="repeat" description="ANK" evidence="3">
    <location>
        <begin position="244"/>
        <end position="276"/>
    </location>
</feature>
<dbReference type="Pfam" id="PF12796">
    <property type="entry name" value="Ank_2"/>
    <property type="match status" value="1"/>
</dbReference>
<feature type="repeat" description="ANK" evidence="3">
    <location>
        <begin position="178"/>
        <end position="210"/>
    </location>
</feature>
<organism evidence="5 6">
    <name type="scientific">Colletotrichum plurivorum</name>
    <dbReference type="NCBI Taxonomy" id="2175906"/>
    <lineage>
        <taxon>Eukaryota</taxon>
        <taxon>Fungi</taxon>
        <taxon>Dikarya</taxon>
        <taxon>Ascomycota</taxon>
        <taxon>Pezizomycotina</taxon>
        <taxon>Sordariomycetes</taxon>
        <taxon>Hypocreomycetidae</taxon>
        <taxon>Glomerellales</taxon>
        <taxon>Glomerellaceae</taxon>
        <taxon>Colletotrichum</taxon>
        <taxon>Colletotrichum orchidearum species complex</taxon>
    </lineage>
</organism>
<evidence type="ECO:0000256" key="4">
    <source>
        <dbReference type="SAM" id="MobiDB-lite"/>
    </source>
</evidence>
<dbReference type="AlphaFoldDB" id="A0A8H6KUD4"/>
<sequence length="803" mass="89283">MHGPEFLTQLDETIHLIRDFQSLGATDAEGRTALMGAIDFDDFDVVEAILRVEPDLASTPFCSTQDESLFTYPIHFSCQIGARSDNPESRNTPMLISRHTHDLDSSHTPPRDHAGRTPLHLAVTGSLPTIARWILEKRPGLMHVEDDQGRTPLHYCVSASNADLLLEAGAVVDQTDKQGLTTMHRACLFGNTELVECLLKRKPQLDLKNNLYGTPLHCAVIHGTLGIVEALIDSGVSIDGTDPKANTALHVAARLHRHAILRLLIQSQANVALLNSNGRSATDIALSEPQLGNIGTLSILHGSSKPDGGNSGAFGVDGDEIDAADSQRDGEYITGPDFLWNKASLPTHESNNQVLPAQHADGMAEQEETYDKRLEKMESMDQIISSVVTDHLSDVYYQGWALSEMVSLVSVFFDTSIWLPSLSKRILEIAARVALDFAAILHSSYEEARCIRRRAKAWAGFLAERNGVTLALRLEAIRQYPKGKRPFSRVQQPPIKFDGSKSSIYTLYGVSKDLLPVQDRLEAVWKYMEENDPAGIIEDSDAMLESERTGRNARLADGLSRKSISLRTLLSYMEYKFPVEKRHRPWNERRRIPDAAAAVDLGDLVLLDAGNLLQSNSDDEDPIDEKTLTEEVDSEKLIAKDEDGQSDADSDSQGSAVEEPSEDEPQHEPCQQQSGWCSHMDLAVAWVSALVADKKPHDKFSGRQKSDIEAMIRWEMRSLEIPDQKPGRGIPYASTLSQHFPSLSGQSWQARASREYTDWKGMQNAARRRDGTAADTWWDSADKVARNEFYKRLYAHCHRLSYG</sequence>
<dbReference type="SUPFAM" id="SSF48403">
    <property type="entry name" value="Ankyrin repeat"/>
    <property type="match status" value="1"/>
</dbReference>
<dbReference type="Proteomes" id="UP000654918">
    <property type="component" value="Unassembled WGS sequence"/>
</dbReference>
<name>A0A8H6KUD4_9PEZI</name>
<evidence type="ECO:0000256" key="3">
    <source>
        <dbReference type="PROSITE-ProRule" id="PRU00023"/>
    </source>
</evidence>
<dbReference type="EMBL" id="WIGO01000025">
    <property type="protein sequence ID" value="KAF6837450.1"/>
    <property type="molecule type" value="Genomic_DNA"/>
</dbReference>
<accession>A0A8H6KUD4</accession>
<keyword evidence="1" id="KW-0677">Repeat</keyword>
<dbReference type="SMART" id="SM00248">
    <property type="entry name" value="ANK"/>
    <property type="match status" value="6"/>
</dbReference>
<dbReference type="PROSITE" id="PS50088">
    <property type="entry name" value="ANK_REPEAT"/>
    <property type="match status" value="3"/>
</dbReference>
<keyword evidence="2 3" id="KW-0040">ANK repeat</keyword>
<comment type="caution">
    <text evidence="5">The sequence shown here is derived from an EMBL/GenBank/DDBJ whole genome shotgun (WGS) entry which is preliminary data.</text>
</comment>
<dbReference type="PANTHER" id="PTHR46680:SF3">
    <property type="entry name" value="NF-KAPPA-B INHIBITOR CACTUS"/>
    <property type="match status" value="1"/>
</dbReference>
<dbReference type="Gene3D" id="1.25.40.20">
    <property type="entry name" value="Ankyrin repeat-containing domain"/>
    <property type="match status" value="1"/>
</dbReference>
<dbReference type="PROSITE" id="PS50297">
    <property type="entry name" value="ANK_REP_REGION"/>
    <property type="match status" value="3"/>
</dbReference>
<feature type="repeat" description="ANK" evidence="3">
    <location>
        <begin position="214"/>
        <end position="243"/>
    </location>
</feature>
<dbReference type="Pfam" id="PF00023">
    <property type="entry name" value="Ank"/>
    <property type="match status" value="1"/>
</dbReference>
<reference evidence="5" key="1">
    <citation type="journal article" date="2020" name="Phytopathology">
        <title>Genome Sequence Resources of Colletotrichum truncatum, C. plurivorum, C. musicola, and C. sojae: Four Species Pathogenic to Soybean (Glycine max).</title>
        <authorList>
            <person name="Rogerio F."/>
            <person name="Boufleur T.R."/>
            <person name="Ciampi-Guillardi M."/>
            <person name="Sukno S.A."/>
            <person name="Thon M.R."/>
            <person name="Massola Junior N.S."/>
            <person name="Baroncelli R."/>
        </authorList>
    </citation>
    <scope>NUCLEOTIDE SEQUENCE</scope>
    <source>
        <strain evidence="5">LFN00145</strain>
    </source>
</reference>
<evidence type="ECO:0000313" key="5">
    <source>
        <dbReference type="EMBL" id="KAF6837450.1"/>
    </source>
</evidence>
<dbReference type="InterPro" id="IPR036770">
    <property type="entry name" value="Ankyrin_rpt-contain_sf"/>
</dbReference>
<feature type="compositionally biased region" description="Basic and acidic residues" evidence="4">
    <location>
        <begin position="624"/>
        <end position="643"/>
    </location>
</feature>
<dbReference type="InterPro" id="IPR002110">
    <property type="entry name" value="Ankyrin_rpt"/>
</dbReference>
<gene>
    <name evidence="5" type="ORF">CPLU01_03074</name>
</gene>
<dbReference type="InterPro" id="IPR051070">
    <property type="entry name" value="NF-kappa-B_inhibitor"/>
</dbReference>
<evidence type="ECO:0000313" key="6">
    <source>
        <dbReference type="Proteomes" id="UP000654918"/>
    </source>
</evidence>
<feature type="region of interest" description="Disordered" evidence="4">
    <location>
        <begin position="613"/>
        <end position="673"/>
    </location>
</feature>
<proteinExistence type="predicted"/>
<evidence type="ECO:0000256" key="2">
    <source>
        <dbReference type="ARBA" id="ARBA00023043"/>
    </source>
</evidence>
<evidence type="ECO:0000256" key="1">
    <source>
        <dbReference type="ARBA" id="ARBA00022737"/>
    </source>
</evidence>